<dbReference type="SUPFAM" id="SSF46785">
    <property type="entry name" value="Winged helix' DNA-binding domain"/>
    <property type="match status" value="1"/>
</dbReference>
<dbReference type="Proteomes" id="UP000030624">
    <property type="component" value="Chromosome"/>
</dbReference>
<evidence type="ECO:0000313" key="2">
    <source>
        <dbReference type="EMBL" id="AIY90412.1"/>
    </source>
</evidence>
<proteinExistence type="predicted"/>
<name>A0A0A7GHI7_GEOAI</name>
<protein>
    <recommendedName>
        <fullName evidence="1">HTH arsR-type domain-containing protein</fullName>
    </recommendedName>
</protein>
<gene>
    <name evidence="2" type="ORF">GACE_1371</name>
</gene>
<dbReference type="eggNOG" id="arCOG00394">
    <property type="taxonomic scope" value="Archaea"/>
</dbReference>
<dbReference type="GeneID" id="25399581"/>
<dbReference type="SMART" id="SM00418">
    <property type="entry name" value="HTH_ARSR"/>
    <property type="match status" value="1"/>
</dbReference>
<accession>A0A0A7GHI7</accession>
<dbReference type="AlphaFoldDB" id="A0A0A7GHI7"/>
<dbReference type="InterPro" id="IPR011991">
    <property type="entry name" value="ArsR-like_HTH"/>
</dbReference>
<dbReference type="InterPro" id="IPR036390">
    <property type="entry name" value="WH_DNA-bd_sf"/>
</dbReference>
<dbReference type="InterPro" id="IPR001845">
    <property type="entry name" value="HTH_ArsR_DNA-bd_dom"/>
</dbReference>
<evidence type="ECO:0000259" key="1">
    <source>
        <dbReference type="SMART" id="SM00418"/>
    </source>
</evidence>
<sequence>MKYTGLKVLSDSKRKILQLLASGEKTWAELKMKTKLSDPVLAKHLKDLLKIGLIEEKIDREDRRKKIYTLNFEKLKELGRIRKEELNKLITILESENYDKEFEEEKINHELYRALDLLLNFIALDIDVDERLSDLVLNMVSAGWVKFEDNRLVLTDKGWKIVFEWLPTVQLQHYRVIHTGTEQIKIDDELKDTLSKLYALLLITGEKILDVIPENVKEEFLKFSEIRKEKYKEQLSQLLD</sequence>
<dbReference type="KEGG" id="gac:GACE_1371"/>
<dbReference type="Gene3D" id="1.10.10.10">
    <property type="entry name" value="Winged helix-like DNA-binding domain superfamily/Winged helix DNA-binding domain"/>
    <property type="match status" value="1"/>
</dbReference>
<dbReference type="InterPro" id="IPR036388">
    <property type="entry name" value="WH-like_DNA-bd_sf"/>
</dbReference>
<dbReference type="HOGENOM" id="CLU_1154318_0_0_2"/>
<feature type="domain" description="HTH arsR-type" evidence="1">
    <location>
        <begin position="4"/>
        <end position="84"/>
    </location>
</feature>
<dbReference type="Pfam" id="PF01022">
    <property type="entry name" value="HTH_5"/>
    <property type="match status" value="1"/>
</dbReference>
<evidence type="ECO:0000313" key="3">
    <source>
        <dbReference type="Proteomes" id="UP000030624"/>
    </source>
</evidence>
<dbReference type="EMBL" id="CP009552">
    <property type="protein sequence ID" value="AIY90412.1"/>
    <property type="molecule type" value="Genomic_DNA"/>
</dbReference>
<organism evidence="2 3">
    <name type="scientific">Geoglobus acetivorans</name>
    <dbReference type="NCBI Taxonomy" id="565033"/>
    <lineage>
        <taxon>Archaea</taxon>
        <taxon>Methanobacteriati</taxon>
        <taxon>Methanobacteriota</taxon>
        <taxon>Archaeoglobi</taxon>
        <taxon>Archaeoglobales</taxon>
        <taxon>Archaeoglobaceae</taxon>
        <taxon>Geoglobus</taxon>
    </lineage>
</organism>
<dbReference type="STRING" id="565033.GACE_1371"/>
<dbReference type="RefSeq" id="WP_148305987.1">
    <property type="nucleotide sequence ID" value="NZ_CP009552.1"/>
</dbReference>
<reference evidence="2 3" key="1">
    <citation type="journal article" date="2015" name="Appl. Environ. Microbiol.">
        <title>The Geoglobus acetivorans genome: Fe(III) reduction, acetate utilization, autotrophic growth, and degradation of aromatic compounds in a hyperthermophilic archaeon.</title>
        <authorList>
            <person name="Mardanov A.V."/>
            <person name="Slododkina G.B."/>
            <person name="Slobodkin A.I."/>
            <person name="Beletsky A.V."/>
            <person name="Gavrilov S.N."/>
            <person name="Kublanov I.V."/>
            <person name="Bonch-Osmolovskaya E.A."/>
            <person name="Skryabin K.G."/>
            <person name="Ravin N.V."/>
        </authorList>
    </citation>
    <scope>NUCLEOTIDE SEQUENCE [LARGE SCALE GENOMIC DNA]</scope>
    <source>
        <strain evidence="2 3">SBH6</strain>
    </source>
</reference>
<dbReference type="GO" id="GO:0003700">
    <property type="term" value="F:DNA-binding transcription factor activity"/>
    <property type="evidence" value="ECO:0007669"/>
    <property type="project" value="InterPro"/>
</dbReference>
<dbReference type="CDD" id="cd00090">
    <property type="entry name" value="HTH_ARSR"/>
    <property type="match status" value="1"/>
</dbReference>